<feature type="region of interest" description="Disordered" evidence="1">
    <location>
        <begin position="54"/>
        <end position="73"/>
    </location>
</feature>
<keyword evidence="3" id="KW-1185">Reference proteome</keyword>
<gene>
    <name evidence="2" type="ORF">L596_005603</name>
</gene>
<name>A0A4U8V144_STECR</name>
<dbReference type="OrthoDB" id="10674293at2759"/>
<reference evidence="2 3" key="2">
    <citation type="journal article" date="2019" name="G3 (Bethesda)">
        <title>Hybrid Assembly of the Genome of the Entomopathogenic Nematode Steinernema carpocapsae Identifies the X-Chromosome.</title>
        <authorList>
            <person name="Serra L."/>
            <person name="Macchietto M."/>
            <person name="Macias-Munoz A."/>
            <person name="McGill C.J."/>
            <person name="Rodriguez I.M."/>
            <person name="Rodriguez B."/>
            <person name="Murad R."/>
            <person name="Mortazavi A."/>
        </authorList>
    </citation>
    <scope>NUCLEOTIDE SEQUENCE [LARGE SCALE GENOMIC DNA]</scope>
    <source>
        <strain evidence="2 3">ALL</strain>
    </source>
</reference>
<comment type="caution">
    <text evidence="2">The sequence shown here is derived from an EMBL/GenBank/DDBJ whole genome shotgun (WGS) entry which is preliminary data.</text>
</comment>
<evidence type="ECO:0000313" key="2">
    <source>
        <dbReference type="EMBL" id="TMS38999.1"/>
    </source>
</evidence>
<feature type="compositionally biased region" description="Basic and acidic residues" evidence="1">
    <location>
        <begin position="149"/>
        <end position="173"/>
    </location>
</feature>
<reference evidence="2 3" key="1">
    <citation type="journal article" date="2015" name="Genome Biol.">
        <title>Comparative genomics of Steinernema reveals deeply conserved gene regulatory networks.</title>
        <authorList>
            <person name="Dillman A.R."/>
            <person name="Macchietto M."/>
            <person name="Porter C.F."/>
            <person name="Rogers A."/>
            <person name="Williams B."/>
            <person name="Antoshechkin I."/>
            <person name="Lee M.M."/>
            <person name="Goodwin Z."/>
            <person name="Lu X."/>
            <person name="Lewis E.E."/>
            <person name="Goodrich-Blair H."/>
            <person name="Stock S.P."/>
            <person name="Adams B.J."/>
            <person name="Sternberg P.W."/>
            <person name="Mortazavi A."/>
        </authorList>
    </citation>
    <scope>NUCLEOTIDE SEQUENCE [LARGE SCALE GENOMIC DNA]</scope>
    <source>
        <strain evidence="2 3">ALL</strain>
    </source>
</reference>
<feature type="region of interest" description="Disordered" evidence="1">
    <location>
        <begin position="239"/>
        <end position="288"/>
    </location>
</feature>
<accession>A0A4U8V144</accession>
<protein>
    <submittedName>
        <fullName evidence="2">Uncharacterized protein</fullName>
    </submittedName>
</protein>
<proteinExistence type="predicted"/>
<evidence type="ECO:0000256" key="1">
    <source>
        <dbReference type="SAM" id="MobiDB-lite"/>
    </source>
</evidence>
<feature type="compositionally biased region" description="Basic residues" evidence="1">
    <location>
        <begin position="239"/>
        <end position="250"/>
    </location>
</feature>
<organism evidence="2 3">
    <name type="scientific">Steinernema carpocapsae</name>
    <name type="common">Entomopathogenic nematode</name>
    <dbReference type="NCBI Taxonomy" id="34508"/>
    <lineage>
        <taxon>Eukaryota</taxon>
        <taxon>Metazoa</taxon>
        <taxon>Ecdysozoa</taxon>
        <taxon>Nematoda</taxon>
        <taxon>Chromadorea</taxon>
        <taxon>Rhabditida</taxon>
        <taxon>Tylenchina</taxon>
        <taxon>Panagrolaimomorpha</taxon>
        <taxon>Strongyloidoidea</taxon>
        <taxon>Steinernematidae</taxon>
        <taxon>Steinernema</taxon>
    </lineage>
</organism>
<dbReference type="EMBL" id="AZBU02000001">
    <property type="protein sequence ID" value="TMS38999.1"/>
    <property type="molecule type" value="Genomic_DNA"/>
</dbReference>
<dbReference type="EMBL" id="CM016762">
    <property type="protein sequence ID" value="TMS38999.1"/>
    <property type="molecule type" value="Genomic_DNA"/>
</dbReference>
<feature type="region of interest" description="Disordered" evidence="1">
    <location>
        <begin position="505"/>
        <end position="526"/>
    </location>
</feature>
<dbReference type="SUPFAM" id="SSF52266">
    <property type="entry name" value="SGNH hydrolase"/>
    <property type="match status" value="1"/>
</dbReference>
<dbReference type="AlphaFoldDB" id="A0A4U8V144"/>
<sequence length="526" mass="59077">MESAYALLEREATSPLVKNPEGSKTNSTLLAAKIQKSIDLNQAFKAITSRGAELANPPNFNSQPSKNSDHLPHNVQVRSPATFHDISVAALATAEAFSPEIKRAWLSEVGDALYQGNVETAAGFSLVTDKVTQFATHMVALALDAHDTNREGKSADVRTKDHEETEGTSRSKVAENSNESEIERREKKRRKKRKPAETTSEEEDLEMESQPQKKPHHKSIRNQEELFDAERFRHQWRTKTRVPIFHHPRTPQKLLENSGAAQNDRTGPSDESTKSLIPVKPKSQSNNDQKELLEPLLSPAVRQLGAPHKHSEDSRAVQINVPSLGTSGKVSLKDYSHLFACVMFGDGTQEVMQNRWGHVTVVTTPLTSIQEELLNYRHKTDVARIQKVVVFYGDKQLRDGWSVDATYAALQTFVKALLSHMSVAEIYVLTIPPAPKIEVHARRMNKLIQDYFTPTVNPRCFHIEMNGLLDDQTHWWNEDDATMTTATALKLFTEVFEFIGKFGTGEKKKTKKMSQSGESEPLLKKN</sequence>
<dbReference type="Proteomes" id="UP000298663">
    <property type="component" value="Chromosome X"/>
</dbReference>
<feature type="region of interest" description="Disordered" evidence="1">
    <location>
        <begin position="149"/>
        <end position="221"/>
    </location>
</feature>
<evidence type="ECO:0000313" key="3">
    <source>
        <dbReference type="Proteomes" id="UP000298663"/>
    </source>
</evidence>